<protein>
    <recommendedName>
        <fullName evidence="4">Retroelement silencing factor 1</fullName>
    </recommendedName>
</protein>
<feature type="region of interest" description="Disordered" evidence="1">
    <location>
        <begin position="1777"/>
        <end position="1819"/>
    </location>
</feature>
<feature type="compositionally biased region" description="Basic and acidic residues" evidence="1">
    <location>
        <begin position="1872"/>
        <end position="1886"/>
    </location>
</feature>
<accession>A0A9D3XTY6</accession>
<dbReference type="GO" id="GO:1990226">
    <property type="term" value="F:histone methyltransferase binding"/>
    <property type="evidence" value="ECO:0007669"/>
    <property type="project" value="TreeGrafter"/>
</dbReference>
<evidence type="ECO:0000313" key="3">
    <source>
        <dbReference type="Proteomes" id="UP000827986"/>
    </source>
</evidence>
<feature type="region of interest" description="Disordered" evidence="1">
    <location>
        <begin position="407"/>
        <end position="439"/>
    </location>
</feature>
<evidence type="ECO:0008006" key="4">
    <source>
        <dbReference type="Google" id="ProtNLM"/>
    </source>
</evidence>
<feature type="compositionally biased region" description="Basic and acidic residues" evidence="1">
    <location>
        <begin position="1711"/>
        <end position="1727"/>
    </location>
</feature>
<reference evidence="2" key="1">
    <citation type="submission" date="2021-09" db="EMBL/GenBank/DDBJ databases">
        <title>The genome of Mauremys mutica provides insights into the evolution of semi-aquatic lifestyle.</title>
        <authorList>
            <person name="Gong S."/>
            <person name="Gao Y."/>
        </authorList>
    </citation>
    <scope>NUCLEOTIDE SEQUENCE</scope>
    <source>
        <strain evidence="2">MM-2020</strain>
        <tissue evidence="2">Muscle</tissue>
    </source>
</reference>
<dbReference type="Pfam" id="PF15395">
    <property type="entry name" value="DUF4617"/>
    <property type="match status" value="1"/>
</dbReference>
<dbReference type="EMBL" id="JAHDVG010000463">
    <property type="protein sequence ID" value="KAH1187584.1"/>
    <property type="molecule type" value="Genomic_DNA"/>
</dbReference>
<evidence type="ECO:0000313" key="2">
    <source>
        <dbReference type="EMBL" id="KAH1187584.1"/>
    </source>
</evidence>
<feature type="compositionally biased region" description="Basic and acidic residues" evidence="1">
    <location>
        <begin position="1655"/>
        <end position="1674"/>
    </location>
</feature>
<feature type="compositionally biased region" description="Polar residues" evidence="1">
    <location>
        <begin position="536"/>
        <end position="551"/>
    </location>
</feature>
<feature type="region of interest" description="Disordered" evidence="1">
    <location>
        <begin position="98"/>
        <end position="119"/>
    </location>
</feature>
<proteinExistence type="predicted"/>
<dbReference type="PANTHER" id="PTHR21604">
    <property type="entry name" value="RETROELEMENT SILENCING FACTOR 1"/>
    <property type="match status" value="1"/>
</dbReference>
<dbReference type="InterPro" id="IPR027866">
    <property type="entry name" value="RESF1"/>
</dbReference>
<feature type="region of interest" description="Disordered" evidence="1">
    <location>
        <begin position="1408"/>
        <end position="1433"/>
    </location>
</feature>
<keyword evidence="3" id="KW-1185">Reference proteome</keyword>
<evidence type="ECO:0000256" key="1">
    <source>
        <dbReference type="SAM" id="MobiDB-lite"/>
    </source>
</evidence>
<dbReference type="Proteomes" id="UP000827986">
    <property type="component" value="Unassembled WGS sequence"/>
</dbReference>
<feature type="compositionally biased region" description="Polar residues" evidence="1">
    <location>
        <begin position="1413"/>
        <end position="1423"/>
    </location>
</feature>
<comment type="caution">
    <text evidence="2">The sequence shown here is derived from an EMBL/GenBank/DDBJ whole genome shotgun (WGS) entry which is preliminary data.</text>
</comment>
<gene>
    <name evidence="2" type="ORF">KIL84_020333</name>
</gene>
<feature type="compositionally biased region" description="Polar residues" evidence="1">
    <location>
        <begin position="413"/>
        <end position="435"/>
    </location>
</feature>
<feature type="compositionally biased region" description="Basic and acidic residues" evidence="1">
    <location>
        <begin position="1797"/>
        <end position="1815"/>
    </location>
</feature>
<organism evidence="2 3">
    <name type="scientific">Mauremys mutica</name>
    <name type="common">yellowpond turtle</name>
    <dbReference type="NCBI Taxonomy" id="74926"/>
    <lineage>
        <taxon>Eukaryota</taxon>
        <taxon>Metazoa</taxon>
        <taxon>Chordata</taxon>
        <taxon>Craniata</taxon>
        <taxon>Vertebrata</taxon>
        <taxon>Euteleostomi</taxon>
        <taxon>Archelosauria</taxon>
        <taxon>Testudinata</taxon>
        <taxon>Testudines</taxon>
        <taxon>Cryptodira</taxon>
        <taxon>Durocryptodira</taxon>
        <taxon>Testudinoidea</taxon>
        <taxon>Geoemydidae</taxon>
        <taxon>Geoemydinae</taxon>
        <taxon>Mauremys</taxon>
    </lineage>
</organism>
<feature type="region of interest" description="Disordered" evidence="1">
    <location>
        <begin position="992"/>
        <end position="1011"/>
    </location>
</feature>
<feature type="region of interest" description="Disordered" evidence="1">
    <location>
        <begin position="1863"/>
        <end position="1886"/>
    </location>
</feature>
<feature type="region of interest" description="Disordered" evidence="1">
    <location>
        <begin position="531"/>
        <end position="551"/>
    </location>
</feature>
<name>A0A9D3XTY6_9SAUR</name>
<feature type="compositionally biased region" description="Basic residues" evidence="1">
    <location>
        <begin position="1779"/>
        <end position="1792"/>
    </location>
</feature>
<sequence length="2003" mass="223591">MNWNVRPPQNADNQKNLQSQGIHFSHTLANACAFPQTSTYSTQNACTYPGSNQTVYLQSNMNMVTNPLPFQNTEGYKTLQQAFSKESVPGRVLVTSQRSFERHPPSRVQTRRLAPKQATHVPVETTLNLWPNSVSNMHVFPQSRIATASSQTSPAKNLQSIPQKPQNQYVTTNAYPMQPQIAQPNFTRTVMFYQGNQACNMSSQELPIEWVPQYNLNGPASSQQCTTVPINQSSNECVNSQQNSLAFALPTQHLQQQVHCPSTPFQDTHSSSTNTAIGVQSQQYASAQIGSEDHNGNPPRYPSSYDCRAAAQSLTGLQQVVPIISNEHIQNQQKPMSDHSNVSYIKDVQQHWQKLESGETSQATGNVYNLSGNVTANQSSNATAKPSTYILERYFNSMQEVVTVPSEPPNKIASVQESPINGSTDLPNNSKSISSTDDRLKVTKESLAMEAQKLLEIKKKYAILERVFLIKQKLLASSEHNKMTSDLPPQNRNTNFKLFPHVANQTGTFSHSGTVGMKSQQLPLRQSSLEERNDKNITNTGSEGLDKTQNSHWINQGNSASSSVLIAYQDKLPVHLNNLERTSVLGPKNAPAAGPTRETMKCTENTLGFTKLSSSDRVLPENTSVSTGEASLLHSVLNSMNILQEKKSGALANKMSSLLQNEKTASTLTLSGGSSLANKREVKGAVETVQCSISACPELDQHTKGVCSQPTENSKMLNNEKILSTSHINPLASETAELGVTNGVAENTSPPVATGNSFSKMNSCTTSMEELAACLALWRKCPSESVDVQYSQSNKSIESNLISSSYEGFHDQSTCRILENNQTAVTKGDLNKVTISTNETTLSSTTPSVGQKHDTLGSNLIKGFEPQVAVVSPLILSKERTLSEHQEKNTFSAEIYPLFEGGSVCSLQEEKQEDVSVVGNTNKGIVETTYLLSNTCIPIQKVDSDMQYTKSANGNKIVKDAVNSNYSYDVNKRKADQFAQEVKKTNMQLSLQNKTSLPKTSTNGSSLVSQDDLTKNKDCEDFVEPGGATTIVSEDDMLQISSVCSLVESDASYNSQIANMFSSVPLMHLEKNDALLEENISNTKHKEQQLDTCKGESEMKTNMLEGESFLPLQKPVSKAVSTTKPLGVPSLEMFPCATNQYNKRIFDDVNVSSLEEEKNEDTSKTVCSSGQKIVQNIVSGNGENVVDVNQELIRNKQDLSFKVIGETDVYSTAKEENTQEHIFNEGENTVDNGISGNRAVPVTFLNDQLTELLKEFPYGIEGVDVLMKELTKNEVSVIEPTENQVEKGTQAYSKSCDPKDPINQIKITILNSEQMKELFPEHSHQSCNKVMVENTENQQLEISSSERETLESQIQPDQNLGMEREKNTQETAAPKRDKKFTYCCLMGWLAAVYAVPACSCKSQEDAASEKQDGGNQCSESENTGFKGRQETTSRTGLITKTNCAVGNNLQLPVKLHDTSKNLPTLDKDRKYAQNSTINKDIKLNNAQNSTINKDIKLNKSAKAHQEIIRPFHSSEKRETDQFKRMNGQRSRELQLHVLTPSSEKEVWTSETDSQKCTRQEFASGKVHHTNVEHLIISTKKKEKVCKMESFEKDQTQTEGLAMKSKTHVHNSKISETIEVKQTKIYEEHKYKKLEQSAGEAHRVKRHNYTFSKNGQIKEKTKLPTEIKHKSDNHHGATRKSPNASSRKYEYSQHKSINILPSQERLYRQKRKENVIGERDSKKSKLDSERIKYETNTFKRAGYNKQSTDVAYFEKSATSKEENVWKYKNLFLANHNYIPKPKKKKGRPSKKSKTYFSGKEKDLDVQNREKQSEKNRKTSRLNISLKREQQKNYLNRVAFIRTAQESICLTKLDTTPAKPIWHIKSNKVPEPSQDWKTDSSPSEEDKLHRPQMLEFKLCPEILFRNTASDGESLDIAHSSERDTSLVAGVKSKKEDWLNYIPMKQRKTEGTAQVDDDIPLDAAIQILEGNEALHVPVKDSKTMFQTYRKMYLAKRSRSLDSSCSK</sequence>
<dbReference type="PANTHER" id="PTHR21604:SF0">
    <property type="entry name" value="RETROELEMENT SILENCING FACTOR 1"/>
    <property type="match status" value="1"/>
</dbReference>
<dbReference type="GO" id="GO:0005634">
    <property type="term" value="C:nucleus"/>
    <property type="evidence" value="ECO:0007669"/>
    <property type="project" value="TreeGrafter"/>
</dbReference>
<feature type="region of interest" description="Disordered" evidence="1">
    <location>
        <begin position="1338"/>
        <end position="1373"/>
    </location>
</feature>
<feature type="region of interest" description="Disordered" evidence="1">
    <location>
        <begin position="1651"/>
        <end position="1727"/>
    </location>
</feature>